<feature type="region of interest" description="Disordered" evidence="1">
    <location>
        <begin position="133"/>
        <end position="165"/>
    </location>
</feature>
<keyword evidence="4" id="KW-1185">Reference proteome</keyword>
<keyword evidence="2" id="KW-0812">Transmembrane</keyword>
<feature type="transmembrane region" description="Helical" evidence="2">
    <location>
        <begin position="86"/>
        <end position="107"/>
    </location>
</feature>
<evidence type="ECO:0000256" key="2">
    <source>
        <dbReference type="SAM" id="Phobius"/>
    </source>
</evidence>
<evidence type="ECO:0008006" key="5">
    <source>
        <dbReference type="Google" id="ProtNLM"/>
    </source>
</evidence>
<dbReference type="Proteomes" id="UP001172101">
    <property type="component" value="Unassembled WGS sequence"/>
</dbReference>
<gene>
    <name evidence="3" type="ORF">B0T26DRAFT_678710</name>
</gene>
<organism evidence="3 4">
    <name type="scientific">Lasiosphaeria miniovina</name>
    <dbReference type="NCBI Taxonomy" id="1954250"/>
    <lineage>
        <taxon>Eukaryota</taxon>
        <taxon>Fungi</taxon>
        <taxon>Dikarya</taxon>
        <taxon>Ascomycota</taxon>
        <taxon>Pezizomycotina</taxon>
        <taxon>Sordariomycetes</taxon>
        <taxon>Sordariomycetidae</taxon>
        <taxon>Sordariales</taxon>
        <taxon>Lasiosphaeriaceae</taxon>
        <taxon>Lasiosphaeria</taxon>
    </lineage>
</organism>
<name>A0AA40DML7_9PEZI</name>
<evidence type="ECO:0000313" key="3">
    <source>
        <dbReference type="EMBL" id="KAK0709264.1"/>
    </source>
</evidence>
<accession>A0AA40DML7</accession>
<protein>
    <recommendedName>
        <fullName evidence="5">Transmembrane protein</fullName>
    </recommendedName>
</protein>
<dbReference type="AlphaFoldDB" id="A0AA40DML7"/>
<dbReference type="EMBL" id="JAUIRO010000006">
    <property type="protein sequence ID" value="KAK0709264.1"/>
    <property type="molecule type" value="Genomic_DNA"/>
</dbReference>
<sequence length="165" mass="18529">MVTILPPPPPSPPPPQLSDVHLCPRKSHTFPLATDVDRDGAVDVNGQHFKLAPYPLHASFAGRTAMSTKKGPGEEPWRSKERVCGWLVYILYLITTAVGCVGCCLVCKRPERKKSAQQTVERLRVRQVQLVPKVQRRAEPQPQGYYVPEPNRASQEKPRPVYARK</sequence>
<keyword evidence="2" id="KW-1133">Transmembrane helix</keyword>
<comment type="caution">
    <text evidence="3">The sequence shown here is derived from an EMBL/GenBank/DDBJ whole genome shotgun (WGS) entry which is preliminary data.</text>
</comment>
<dbReference type="GeneID" id="85323533"/>
<reference evidence="3" key="1">
    <citation type="submission" date="2023-06" db="EMBL/GenBank/DDBJ databases">
        <title>Genome-scale phylogeny and comparative genomics of the fungal order Sordariales.</title>
        <authorList>
            <consortium name="Lawrence Berkeley National Laboratory"/>
            <person name="Hensen N."/>
            <person name="Bonometti L."/>
            <person name="Westerberg I."/>
            <person name="Brannstrom I.O."/>
            <person name="Guillou S."/>
            <person name="Cros-Aarteil S."/>
            <person name="Calhoun S."/>
            <person name="Haridas S."/>
            <person name="Kuo A."/>
            <person name="Mondo S."/>
            <person name="Pangilinan J."/>
            <person name="Riley R."/>
            <person name="LaButti K."/>
            <person name="Andreopoulos B."/>
            <person name="Lipzen A."/>
            <person name="Chen C."/>
            <person name="Yanf M."/>
            <person name="Daum C."/>
            <person name="Ng V."/>
            <person name="Clum A."/>
            <person name="Steindorff A."/>
            <person name="Ohm R."/>
            <person name="Martin F."/>
            <person name="Silar P."/>
            <person name="Natvig D."/>
            <person name="Lalanne C."/>
            <person name="Gautier V."/>
            <person name="Ament-velasquez S.L."/>
            <person name="Kruys A."/>
            <person name="Hutchinson M.I."/>
            <person name="Powell A.J."/>
            <person name="Barry K."/>
            <person name="Miller A.N."/>
            <person name="Grigoriev I.V."/>
            <person name="Debuchy R."/>
            <person name="Gladieux P."/>
            <person name="Thoren M.H."/>
            <person name="Johannesson H."/>
        </authorList>
    </citation>
    <scope>NUCLEOTIDE SEQUENCE</scope>
    <source>
        <strain evidence="3">SMH2392-1A</strain>
    </source>
</reference>
<evidence type="ECO:0000313" key="4">
    <source>
        <dbReference type="Proteomes" id="UP001172101"/>
    </source>
</evidence>
<keyword evidence="2" id="KW-0472">Membrane</keyword>
<evidence type="ECO:0000256" key="1">
    <source>
        <dbReference type="SAM" id="MobiDB-lite"/>
    </source>
</evidence>
<dbReference type="RefSeq" id="XP_060292568.1">
    <property type="nucleotide sequence ID" value="XM_060440263.1"/>
</dbReference>
<proteinExistence type="predicted"/>